<organism evidence="2 3">
    <name type="scientific">Vibrio nigripulchritudo SOn1</name>
    <dbReference type="NCBI Taxonomy" id="1238450"/>
    <lineage>
        <taxon>Bacteria</taxon>
        <taxon>Pseudomonadati</taxon>
        <taxon>Pseudomonadota</taxon>
        <taxon>Gammaproteobacteria</taxon>
        <taxon>Vibrionales</taxon>
        <taxon>Vibrionaceae</taxon>
        <taxon>Vibrio</taxon>
    </lineage>
</organism>
<evidence type="ECO:0000313" key="2">
    <source>
        <dbReference type="EMBL" id="CCO45202.1"/>
    </source>
</evidence>
<evidence type="ECO:0000313" key="3">
    <source>
        <dbReference type="Proteomes" id="UP000018211"/>
    </source>
</evidence>
<dbReference type="Proteomes" id="UP000018211">
    <property type="component" value="Unassembled WGS sequence"/>
</dbReference>
<name>A0AAV2VKI0_9VIBR</name>
<evidence type="ECO:0000256" key="1">
    <source>
        <dbReference type="SAM" id="MobiDB-lite"/>
    </source>
</evidence>
<accession>A0AAV2VKI0</accession>
<gene>
    <name evidence="2" type="ORF">VIBNISOn1_1420002</name>
</gene>
<proteinExistence type="predicted"/>
<reference evidence="2 3" key="1">
    <citation type="journal article" date="2013" name="ISME J.">
        <title>Comparative genomics of pathogenic lineages of Vibrio nigripulchritudo identifies virulence-associated traits.</title>
        <authorList>
            <person name="Goudenege D."/>
            <person name="Labreuche Y."/>
            <person name="Krin E."/>
            <person name="Ansquer D."/>
            <person name="Mangenot S."/>
            <person name="Calteau A."/>
            <person name="Medigue C."/>
            <person name="Mazel D."/>
            <person name="Polz M.F."/>
            <person name="Le Roux F."/>
        </authorList>
    </citation>
    <scope>NUCLEOTIDE SEQUENCE [LARGE SCALE GENOMIC DNA]</scope>
    <source>
        <strain evidence="2 3">SOn1</strain>
    </source>
</reference>
<protein>
    <submittedName>
        <fullName evidence="2">Uncharacterized protein</fullName>
    </submittedName>
</protein>
<dbReference type="RefSeq" id="WP_022610784.1">
    <property type="nucleotide sequence ID" value="NZ_LK391965.1"/>
</dbReference>
<dbReference type="EMBL" id="CAOF01000049">
    <property type="protein sequence ID" value="CCO45202.1"/>
    <property type="molecule type" value="Genomic_DNA"/>
</dbReference>
<feature type="region of interest" description="Disordered" evidence="1">
    <location>
        <begin position="107"/>
        <end position="139"/>
    </location>
</feature>
<sequence>MFDWSKKKIAKSVAKEVTPRLAVKYGIKEHYSKEEIDWALVALDKNSDLSYSNYAYGMMASQSLYMSLGLSSSFGAHPDFHREVSEILFNHPSATTADKYLEYASTHGVSTPKPDVSHDGFGSVGAESDFSSGGGDSSF</sequence>
<dbReference type="AlphaFoldDB" id="A0AAV2VKI0"/>
<comment type="caution">
    <text evidence="2">The sequence shown here is derived from an EMBL/GenBank/DDBJ whole genome shotgun (WGS) entry which is preliminary data.</text>
</comment>